<dbReference type="Proteomes" id="UP001610657">
    <property type="component" value="Unassembled WGS sequence"/>
</dbReference>
<name>A0A0N8T1X0_9PSED</name>
<dbReference type="PATRIC" id="fig|129140.3.peg.4437"/>
<dbReference type="EMBL" id="LJRM01000181">
    <property type="protein sequence ID" value="KPY81168.1"/>
    <property type="molecule type" value="Genomic_DNA"/>
</dbReference>
<proteinExistence type="predicted"/>
<dbReference type="Proteomes" id="UP000050474">
    <property type="component" value="Unassembled WGS sequence"/>
</dbReference>
<dbReference type="STRING" id="129140.ALO44_200095"/>
<keyword evidence="4" id="KW-1185">Reference proteome</keyword>
<protein>
    <submittedName>
        <fullName evidence="1">Uncharacterized protein</fullName>
    </submittedName>
</protein>
<reference evidence="1 3" key="1">
    <citation type="submission" date="2015-09" db="EMBL/GenBank/DDBJ databases">
        <title>Genome announcement of multiple Pseudomonas syringae strains.</title>
        <authorList>
            <person name="Thakur S."/>
            <person name="Wang P.W."/>
            <person name="Gong Y."/>
            <person name="Weir B.S."/>
            <person name="Guttman D.S."/>
        </authorList>
    </citation>
    <scope>NUCLEOTIDE SEQUENCE [LARGE SCALE GENOMIC DNA]</scope>
    <source>
        <strain evidence="1 3">ICMP4091</strain>
    </source>
</reference>
<accession>A0A0N8T1X0</accession>
<reference evidence="2 4" key="2">
    <citation type="submission" date="2023-08" db="EMBL/GenBank/DDBJ databases">
        <title>Genomic and mutational analysis of Pseudomonas syringae pv. tagetis EB037 pathogenicity on sunflower.</title>
        <authorList>
            <person name="Maul J.E."/>
        </authorList>
    </citation>
    <scope>NUCLEOTIDE SEQUENCE [LARGE SCALE GENOMIC DNA]</scope>
    <source>
        <strain evidence="2 4">EB037_T1</strain>
    </source>
</reference>
<comment type="caution">
    <text evidence="1">The sequence shown here is derived from an EMBL/GenBank/DDBJ whole genome shotgun (WGS) entry which is preliminary data.</text>
</comment>
<gene>
    <name evidence="1" type="ORF">ALO44_200095</name>
    <name evidence="2" type="ORF">RA271_26020</name>
</gene>
<evidence type="ECO:0000313" key="3">
    <source>
        <dbReference type="Proteomes" id="UP000050474"/>
    </source>
</evidence>
<evidence type="ECO:0000313" key="4">
    <source>
        <dbReference type="Proteomes" id="UP001610657"/>
    </source>
</evidence>
<dbReference type="GeneID" id="96221822"/>
<dbReference type="RefSeq" id="WP_055007045.1">
    <property type="nucleotide sequence ID" value="NZ_CP092925.1"/>
</dbReference>
<evidence type="ECO:0000313" key="2">
    <source>
        <dbReference type="EMBL" id="MFH7518606.1"/>
    </source>
</evidence>
<sequence>MQLHEVDEIQELFDTGEVNEALATGWRIVAVVSSVQPRGDLPVACYVLGRYVKKDRALPTATDIARANGLG</sequence>
<dbReference type="EMBL" id="JAVCQK010000031">
    <property type="protein sequence ID" value="MFH7518606.1"/>
    <property type="molecule type" value="Genomic_DNA"/>
</dbReference>
<dbReference type="AlphaFoldDB" id="A0A0N8T1X0"/>
<evidence type="ECO:0000313" key="1">
    <source>
        <dbReference type="EMBL" id="KPY81168.1"/>
    </source>
</evidence>
<organism evidence="1 3">
    <name type="scientific">Pseudomonas syringae pv. tagetis</name>
    <dbReference type="NCBI Taxonomy" id="129140"/>
    <lineage>
        <taxon>Bacteria</taxon>
        <taxon>Pseudomonadati</taxon>
        <taxon>Pseudomonadota</taxon>
        <taxon>Gammaproteobacteria</taxon>
        <taxon>Pseudomonadales</taxon>
        <taxon>Pseudomonadaceae</taxon>
        <taxon>Pseudomonas</taxon>
    </lineage>
</organism>